<proteinExistence type="predicted"/>
<dbReference type="CDD" id="cd02522">
    <property type="entry name" value="GT_2_like_a"/>
    <property type="match status" value="1"/>
</dbReference>
<evidence type="ECO:0000256" key="4">
    <source>
        <dbReference type="ARBA" id="ARBA00022679"/>
    </source>
</evidence>
<evidence type="ECO:0000259" key="6">
    <source>
        <dbReference type="Pfam" id="PF00535"/>
    </source>
</evidence>
<evidence type="ECO:0000256" key="1">
    <source>
        <dbReference type="ARBA" id="ARBA00004236"/>
    </source>
</evidence>
<keyword evidence="2" id="KW-1003">Cell membrane</keyword>
<keyword evidence="4" id="KW-0808">Transferase</keyword>
<evidence type="ECO:0000256" key="3">
    <source>
        <dbReference type="ARBA" id="ARBA00022676"/>
    </source>
</evidence>
<keyword evidence="8" id="KW-1185">Reference proteome</keyword>
<evidence type="ECO:0000313" key="8">
    <source>
        <dbReference type="Proteomes" id="UP000598120"/>
    </source>
</evidence>
<evidence type="ECO:0000256" key="5">
    <source>
        <dbReference type="ARBA" id="ARBA00023136"/>
    </source>
</evidence>
<evidence type="ECO:0000256" key="2">
    <source>
        <dbReference type="ARBA" id="ARBA00022475"/>
    </source>
</evidence>
<name>A0A8J2TNC0_9FLAO</name>
<comment type="caution">
    <text evidence="7">The sequence shown here is derived from an EMBL/GenBank/DDBJ whole genome shotgun (WGS) entry which is preliminary data.</text>
</comment>
<protein>
    <submittedName>
        <fullName evidence="7">Glycosyl hydrolase</fullName>
    </submittedName>
</protein>
<dbReference type="AlphaFoldDB" id="A0A8J2TNC0"/>
<sequence>MISIVIPVFNEENNIGKLLEHLFDNSSSKNISEILVVDGGSTDGSQQIIKKVISVTSSAVEKSQKKGLDCARPDIVLLNSPKGRAKQMNFGAKHATGTILYFLHADSFPPKNFDELIINEVNKGHLAGCFRMEFDSNHLWLRLASWLTKFCWRACRGGDQSQFITKDLFNDIGGFDENYIVYEDNILINELFARKQFVVIQEKIYSSARLYEKHGVWKLQYHFLAIYFKKWFGASAEDIFKYYKKHIA</sequence>
<dbReference type="Proteomes" id="UP000598120">
    <property type="component" value="Unassembled WGS sequence"/>
</dbReference>
<dbReference type="InterPro" id="IPR001173">
    <property type="entry name" value="Glyco_trans_2-like"/>
</dbReference>
<dbReference type="NCBIfam" id="TIGR04283">
    <property type="entry name" value="glyco_like_mftF"/>
    <property type="match status" value="1"/>
</dbReference>
<dbReference type="InterPro" id="IPR029044">
    <property type="entry name" value="Nucleotide-diphossugar_trans"/>
</dbReference>
<dbReference type="SUPFAM" id="SSF53448">
    <property type="entry name" value="Nucleotide-diphospho-sugar transferases"/>
    <property type="match status" value="1"/>
</dbReference>
<feature type="domain" description="Glycosyltransferase 2-like" evidence="6">
    <location>
        <begin position="3"/>
        <end position="151"/>
    </location>
</feature>
<gene>
    <name evidence="7" type="ORF">GCM10011531_09240</name>
</gene>
<dbReference type="PANTHER" id="PTHR43646">
    <property type="entry name" value="GLYCOSYLTRANSFERASE"/>
    <property type="match status" value="1"/>
</dbReference>
<dbReference type="EMBL" id="BMIC01000001">
    <property type="protein sequence ID" value="GFZ81169.1"/>
    <property type="molecule type" value="Genomic_DNA"/>
</dbReference>
<dbReference type="GO" id="GO:0016757">
    <property type="term" value="F:glycosyltransferase activity"/>
    <property type="evidence" value="ECO:0007669"/>
    <property type="project" value="UniProtKB-KW"/>
</dbReference>
<dbReference type="Pfam" id="PF00535">
    <property type="entry name" value="Glycos_transf_2"/>
    <property type="match status" value="1"/>
</dbReference>
<reference evidence="7 8" key="1">
    <citation type="journal article" date="2014" name="Int. J. Syst. Evol. Microbiol.">
        <title>Complete genome sequence of Corynebacterium casei LMG S-19264T (=DSM 44701T), isolated from a smear-ripened cheese.</title>
        <authorList>
            <consortium name="US DOE Joint Genome Institute (JGI-PGF)"/>
            <person name="Walter F."/>
            <person name="Albersmeier A."/>
            <person name="Kalinowski J."/>
            <person name="Ruckert C."/>
        </authorList>
    </citation>
    <scope>NUCLEOTIDE SEQUENCE [LARGE SCALE GENOMIC DNA]</scope>
    <source>
        <strain evidence="7 8">CGMCC 1.15295</strain>
    </source>
</reference>
<accession>A0A8J2TNC0</accession>
<comment type="subcellular location">
    <subcellularLocation>
        <location evidence="1">Cell membrane</location>
    </subcellularLocation>
</comment>
<dbReference type="PANTHER" id="PTHR43646:SF2">
    <property type="entry name" value="GLYCOSYLTRANSFERASE 2-LIKE DOMAIN-CONTAINING PROTEIN"/>
    <property type="match status" value="1"/>
</dbReference>
<keyword evidence="3" id="KW-0328">Glycosyltransferase</keyword>
<dbReference type="Gene3D" id="3.90.550.10">
    <property type="entry name" value="Spore Coat Polysaccharide Biosynthesis Protein SpsA, Chain A"/>
    <property type="match status" value="1"/>
</dbReference>
<dbReference type="RefSeq" id="WP_188605159.1">
    <property type="nucleotide sequence ID" value="NZ_BMIC01000001.1"/>
</dbReference>
<keyword evidence="5" id="KW-0472">Membrane</keyword>
<dbReference type="GO" id="GO:0016787">
    <property type="term" value="F:hydrolase activity"/>
    <property type="evidence" value="ECO:0007669"/>
    <property type="project" value="UniProtKB-KW"/>
</dbReference>
<evidence type="ECO:0000313" key="7">
    <source>
        <dbReference type="EMBL" id="GFZ81169.1"/>
    </source>
</evidence>
<keyword evidence="7" id="KW-0378">Hydrolase</keyword>
<organism evidence="7 8">
    <name type="scientific">Aquaticitalea lipolytica</name>
    <dbReference type="NCBI Taxonomy" id="1247562"/>
    <lineage>
        <taxon>Bacteria</taxon>
        <taxon>Pseudomonadati</taxon>
        <taxon>Bacteroidota</taxon>
        <taxon>Flavobacteriia</taxon>
        <taxon>Flavobacteriales</taxon>
        <taxon>Flavobacteriaceae</taxon>
        <taxon>Aquaticitalea</taxon>
    </lineage>
</organism>
<dbReference type="GO" id="GO:0005886">
    <property type="term" value="C:plasma membrane"/>
    <property type="evidence" value="ECO:0007669"/>
    <property type="project" value="UniProtKB-SubCell"/>
</dbReference>
<dbReference type="InterPro" id="IPR026461">
    <property type="entry name" value="Trfase_2_rSAM/seldom_assoc"/>
</dbReference>